<feature type="domain" description="Thiolase N-terminal" evidence="6">
    <location>
        <begin position="6"/>
        <end position="226"/>
    </location>
</feature>
<dbReference type="SUPFAM" id="SSF53901">
    <property type="entry name" value="Thiolase-like"/>
    <property type="match status" value="2"/>
</dbReference>
<dbReference type="InterPro" id="IPR002155">
    <property type="entry name" value="Thiolase"/>
</dbReference>
<feature type="active site" description="Proton acceptor" evidence="4">
    <location>
        <position position="389"/>
    </location>
</feature>
<dbReference type="OrthoDB" id="9764638at2"/>
<keyword evidence="9" id="KW-1185">Reference proteome</keyword>
<gene>
    <name evidence="8" type="ORF">DFR67_105249</name>
</gene>
<dbReference type="RefSeq" id="WP_110469567.1">
    <property type="nucleotide sequence ID" value="NZ_QJSP01000005.1"/>
</dbReference>
<sequence length="403" mass="41972">MSEQAFIYEAIRTPRGKQRKGSLHTVKPVDLVVGLINELKVRFPDLDPADINDVVLGLVSPVGEQGAVLPRTAALVAGLPDTVPGTQINRFCASGLEATNLAAQKIASGWDDLVIAGGVESMSRVPMGSDGGAMFTDPTTAYDLYIAPQGIGADLIATIEGFSREDVDAYAAESQARAEAAWSGGYFAKSVVPVKDMNGVTLLDHDEHRRPGSTVESLGKLKPAFEGIAAMGGFDDVARQKYVNVEKVNHVHTGGNSSGIVDGAALVLVGSEAAGKKAGLTPRARVVATAQTGSDPTIMLTGPTPATEAVLKKAGLTVDDIDVFELNEAFASVVMKWMKDLKIPHEKTNVNGGAIAMGHPLGATGAMLVGTVLDELERTGGRYGLITLCIGGGMGVATIIERV</sequence>
<comment type="caution">
    <text evidence="8">The sequence shown here is derived from an EMBL/GenBank/DDBJ whole genome shotgun (WGS) entry which is preliminary data.</text>
</comment>
<dbReference type="CDD" id="cd00751">
    <property type="entry name" value="thiolase"/>
    <property type="match status" value="1"/>
</dbReference>
<dbReference type="Proteomes" id="UP000247591">
    <property type="component" value="Unassembled WGS sequence"/>
</dbReference>
<dbReference type="NCBIfam" id="NF006090">
    <property type="entry name" value="PRK08242.1"/>
    <property type="match status" value="1"/>
</dbReference>
<reference evidence="8 9" key="1">
    <citation type="submission" date="2018-06" db="EMBL/GenBank/DDBJ databases">
        <title>Genomic Encyclopedia of Type Strains, Phase IV (KMG-IV): sequencing the most valuable type-strain genomes for metagenomic binning, comparative biology and taxonomic classification.</title>
        <authorList>
            <person name="Goeker M."/>
        </authorList>
    </citation>
    <scope>NUCLEOTIDE SEQUENCE [LARGE SCALE GENOMIC DNA]</scope>
    <source>
        <strain evidence="8 9">DSM 45521</strain>
    </source>
</reference>
<feature type="active site" description="Acyl-thioester intermediate" evidence="4">
    <location>
        <position position="92"/>
    </location>
</feature>
<evidence type="ECO:0000313" key="8">
    <source>
        <dbReference type="EMBL" id="PYE18104.1"/>
    </source>
</evidence>
<evidence type="ECO:0000256" key="1">
    <source>
        <dbReference type="ARBA" id="ARBA00010982"/>
    </source>
</evidence>
<evidence type="ECO:0000259" key="6">
    <source>
        <dbReference type="Pfam" id="PF00108"/>
    </source>
</evidence>
<dbReference type="Pfam" id="PF00108">
    <property type="entry name" value="Thiolase_N"/>
    <property type="match status" value="1"/>
</dbReference>
<organism evidence="8 9">
    <name type="scientific">Williamsia limnetica</name>
    <dbReference type="NCBI Taxonomy" id="882452"/>
    <lineage>
        <taxon>Bacteria</taxon>
        <taxon>Bacillati</taxon>
        <taxon>Actinomycetota</taxon>
        <taxon>Actinomycetes</taxon>
        <taxon>Mycobacteriales</taxon>
        <taxon>Nocardiaceae</taxon>
        <taxon>Williamsia</taxon>
    </lineage>
</organism>
<evidence type="ECO:0000256" key="4">
    <source>
        <dbReference type="PIRSR" id="PIRSR000429-1"/>
    </source>
</evidence>
<dbReference type="PIRSF" id="PIRSF000429">
    <property type="entry name" value="Ac-CoA_Ac_transf"/>
    <property type="match status" value="1"/>
</dbReference>
<dbReference type="InterPro" id="IPR020610">
    <property type="entry name" value="Thiolase_AS"/>
</dbReference>
<comment type="similarity">
    <text evidence="1 5">Belongs to the thiolase-like superfamily. Thiolase family.</text>
</comment>
<dbReference type="GO" id="GO:0016747">
    <property type="term" value="F:acyltransferase activity, transferring groups other than amino-acyl groups"/>
    <property type="evidence" value="ECO:0007669"/>
    <property type="project" value="InterPro"/>
</dbReference>
<evidence type="ECO:0000313" key="9">
    <source>
        <dbReference type="Proteomes" id="UP000247591"/>
    </source>
</evidence>
<keyword evidence="2 5" id="KW-0808">Transferase</keyword>
<protein>
    <submittedName>
        <fullName evidence="8">Acetyl-CoA C-acetyltransferase</fullName>
    </submittedName>
</protein>
<dbReference type="NCBIfam" id="TIGR01930">
    <property type="entry name" value="AcCoA-C-Actrans"/>
    <property type="match status" value="1"/>
</dbReference>
<dbReference type="Pfam" id="PF02803">
    <property type="entry name" value="Thiolase_C"/>
    <property type="match status" value="1"/>
</dbReference>
<dbReference type="PANTHER" id="PTHR43365:SF1">
    <property type="entry name" value="ACETYL-COA C-ACYLTRANSFERASE"/>
    <property type="match status" value="1"/>
</dbReference>
<feature type="domain" description="Thiolase C-terminal" evidence="7">
    <location>
        <begin position="281"/>
        <end position="402"/>
    </location>
</feature>
<evidence type="ECO:0000256" key="2">
    <source>
        <dbReference type="ARBA" id="ARBA00022679"/>
    </source>
</evidence>
<name>A0A318RNF0_WILLI</name>
<evidence type="ECO:0000256" key="5">
    <source>
        <dbReference type="RuleBase" id="RU003557"/>
    </source>
</evidence>
<dbReference type="PROSITE" id="PS00737">
    <property type="entry name" value="THIOLASE_2"/>
    <property type="match status" value="1"/>
</dbReference>
<accession>A0A318RNF0</accession>
<evidence type="ECO:0000256" key="3">
    <source>
        <dbReference type="ARBA" id="ARBA00023315"/>
    </source>
</evidence>
<dbReference type="EMBL" id="QJSP01000005">
    <property type="protein sequence ID" value="PYE18104.1"/>
    <property type="molecule type" value="Genomic_DNA"/>
</dbReference>
<evidence type="ECO:0000259" key="7">
    <source>
        <dbReference type="Pfam" id="PF02803"/>
    </source>
</evidence>
<dbReference type="InterPro" id="IPR020616">
    <property type="entry name" value="Thiolase_N"/>
</dbReference>
<keyword evidence="3 5" id="KW-0012">Acyltransferase</keyword>
<dbReference type="InterPro" id="IPR020613">
    <property type="entry name" value="Thiolase_CS"/>
</dbReference>
<dbReference type="PANTHER" id="PTHR43365">
    <property type="entry name" value="BLR7806 PROTEIN"/>
    <property type="match status" value="1"/>
</dbReference>
<dbReference type="AlphaFoldDB" id="A0A318RNF0"/>
<feature type="active site" description="Proton acceptor" evidence="4">
    <location>
        <position position="359"/>
    </location>
</feature>
<dbReference type="Gene3D" id="3.40.47.10">
    <property type="match status" value="2"/>
</dbReference>
<dbReference type="InterPro" id="IPR016039">
    <property type="entry name" value="Thiolase-like"/>
</dbReference>
<dbReference type="InterPro" id="IPR020617">
    <property type="entry name" value="Thiolase_C"/>
</dbReference>
<dbReference type="PROSITE" id="PS00099">
    <property type="entry name" value="THIOLASE_3"/>
    <property type="match status" value="1"/>
</dbReference>
<proteinExistence type="inferred from homology"/>